<comment type="caution">
    <text evidence="2">The sequence shown here is derived from an EMBL/GenBank/DDBJ whole genome shotgun (WGS) entry which is preliminary data.</text>
</comment>
<protein>
    <submittedName>
        <fullName evidence="2">Type I-E CRISPR-associated protein Cse1/CasA</fullName>
    </submittedName>
</protein>
<evidence type="ECO:0000313" key="3">
    <source>
        <dbReference type="Proteomes" id="UP000634780"/>
    </source>
</evidence>
<keyword evidence="3" id="KW-1185">Reference proteome</keyword>
<dbReference type="EMBL" id="JAEKOZ010000003">
    <property type="protein sequence ID" value="MBJ3806761.1"/>
    <property type="molecule type" value="Genomic_DNA"/>
</dbReference>
<evidence type="ECO:0000313" key="2">
    <source>
        <dbReference type="EMBL" id="MBJ3806761.1"/>
    </source>
</evidence>
<name>A0ABS0X125_9ACTN</name>
<dbReference type="Proteomes" id="UP000634780">
    <property type="component" value="Unassembled WGS sequence"/>
</dbReference>
<feature type="region of interest" description="Disordered" evidence="1">
    <location>
        <begin position="397"/>
        <end position="419"/>
    </location>
</feature>
<dbReference type="Gene3D" id="1.10.132.100">
    <property type="match status" value="1"/>
</dbReference>
<reference evidence="2 3" key="1">
    <citation type="submission" date="2020-12" db="EMBL/GenBank/DDBJ databases">
        <title>Streptomyces typhae sp. nov., a novel endophytic actinomycete isolated from the root of cattail pollen (Typha angustifolia L.).</title>
        <authorList>
            <person name="Peng C."/>
            <person name="Liu C."/>
        </authorList>
    </citation>
    <scope>NUCLEOTIDE SEQUENCE [LARGE SCALE GENOMIC DNA]</scope>
    <source>
        <strain evidence="2 3">JCM 4753</strain>
    </source>
</reference>
<dbReference type="Pfam" id="PF09481">
    <property type="entry name" value="CRISPR_Cse1"/>
    <property type="match status" value="1"/>
</dbReference>
<feature type="compositionally biased region" description="Basic and acidic residues" evidence="1">
    <location>
        <begin position="408"/>
        <end position="418"/>
    </location>
</feature>
<accession>A0ABS0X125</accession>
<dbReference type="InterPro" id="IPR013381">
    <property type="entry name" value="CRISPR-assoc_prot_Cse1"/>
</dbReference>
<sequence length="674" mass="73748">MCGTASSFKGADCGTTPSWAWSTRVPWAGPRAVSLPFPGEPQRAVREIDCSPAVCDSGVKSWLTSVVRTGWRRSRRGGCALWNLLDEPWLPVRDRPAVSRDGGQLSARPHEISVRELLLDAHDHAELLVDAPTQRPAIYRQLLLPLVVDALGSPEDAMAWGRMFTAGRFGAEERERLTAYLDAHHHLFDLFSPDDPFAQVPGLTTSGDATKGAAVLVATAALGNNVPLFSSRTEGDPLALTPAQAARWLLHVHCWDTGAIKTGATGDPNVKAGKTTGNPVGPLGQLGVVMPLGTTVYETLLLNIPYGRNPRKDDLPQWRRRAKDGEAAETLSCATPVWTERSGMGLLDVWTWQSRRVRLVPERTTRGELRVSRAVVAAGDRLLPDMDIEPHTSWHVDSARTRSRRTARSGDRQGEHAHFRPVRHRSGRAAWRGLDALLAVRRSTVDQHATERAEGLHTSILLSQLVDVGDSLPGGYGAQVELTGIRYGTKLGNIEDAYHDEIPLPLAALRPDSDIRGAVLGVVEQAEELARAVNALSAELRRAVGAPAAAPGTWQYPGETLLHALDPLVRRLLVGLRDVGDEDFDRTEQGLLAWEERAHREAWRIADDLLSATDMAAAFAGREVKGKDGQPRFARLSTAETFFRANLRTILFRRAAHLQARRPPASDDHPTPEQ</sequence>
<proteinExistence type="predicted"/>
<gene>
    <name evidence="2" type="primary">casA</name>
    <name evidence="2" type="ORF">JGB26_06455</name>
</gene>
<dbReference type="NCBIfam" id="TIGR02547">
    <property type="entry name" value="casA_cse1"/>
    <property type="match status" value="1"/>
</dbReference>
<organism evidence="2 3">
    <name type="scientific">Streptomyces flavofungini</name>
    <dbReference type="NCBI Taxonomy" id="68200"/>
    <lineage>
        <taxon>Bacteria</taxon>
        <taxon>Bacillati</taxon>
        <taxon>Actinomycetota</taxon>
        <taxon>Actinomycetes</taxon>
        <taxon>Kitasatosporales</taxon>
        <taxon>Streptomycetaceae</taxon>
        <taxon>Streptomyces</taxon>
    </lineage>
</organism>
<evidence type="ECO:0000256" key="1">
    <source>
        <dbReference type="SAM" id="MobiDB-lite"/>
    </source>
</evidence>